<name>A0A225NN82_9RHOB</name>
<sequence length="149" mass="15802">MAFGNFARFTGLNSTTAEETIDTTPVLNDEAGTMITGLASGGIDSFDFTTITSSPEDPAAESTTVNVASFSYDTGDAGHSLLGYLKAWTYAQQVDADLEAAGLEEVYAVALKNDAGGFDIKVVDVVEEVLDEPLTGFDFDFGFDFAFFS</sequence>
<reference evidence="1 2" key="1">
    <citation type="submission" date="2013-04" db="EMBL/GenBank/DDBJ databases">
        <title>Oceanicola sp. 22II1-22F33 Genome Sequencing.</title>
        <authorList>
            <person name="Lai Q."/>
            <person name="Li G."/>
            <person name="Shao Z."/>
        </authorList>
    </citation>
    <scope>NUCLEOTIDE SEQUENCE [LARGE SCALE GENOMIC DNA]</scope>
    <source>
        <strain evidence="1 2">22II1-22F33</strain>
    </source>
</reference>
<accession>A0A225NN82</accession>
<dbReference type="Proteomes" id="UP000215377">
    <property type="component" value="Unassembled WGS sequence"/>
</dbReference>
<dbReference type="EMBL" id="AQQR01000002">
    <property type="protein sequence ID" value="OWU75895.1"/>
    <property type="molecule type" value="Genomic_DNA"/>
</dbReference>
<gene>
    <name evidence="1" type="ORF">ATO3_06850</name>
</gene>
<evidence type="ECO:0000313" key="1">
    <source>
        <dbReference type="EMBL" id="OWU75895.1"/>
    </source>
</evidence>
<keyword evidence="2" id="KW-1185">Reference proteome</keyword>
<dbReference type="AlphaFoldDB" id="A0A225NN82"/>
<comment type="caution">
    <text evidence="1">The sequence shown here is derived from an EMBL/GenBank/DDBJ whole genome shotgun (WGS) entry which is preliminary data.</text>
</comment>
<protein>
    <submittedName>
        <fullName evidence="1">Uncharacterized protein</fullName>
    </submittedName>
</protein>
<dbReference type="RefSeq" id="WP_088649081.1">
    <property type="nucleotide sequence ID" value="NZ_AQQR01000002.1"/>
</dbReference>
<evidence type="ECO:0000313" key="2">
    <source>
        <dbReference type="Proteomes" id="UP000215377"/>
    </source>
</evidence>
<organism evidence="1 2">
    <name type="scientific">Marinibacterium profundimaris</name>
    <dbReference type="NCBI Taxonomy" id="1679460"/>
    <lineage>
        <taxon>Bacteria</taxon>
        <taxon>Pseudomonadati</taxon>
        <taxon>Pseudomonadota</taxon>
        <taxon>Alphaproteobacteria</taxon>
        <taxon>Rhodobacterales</taxon>
        <taxon>Paracoccaceae</taxon>
        <taxon>Marinibacterium</taxon>
    </lineage>
</organism>
<proteinExistence type="predicted"/>